<dbReference type="Proteomes" id="UP001221898">
    <property type="component" value="Unassembled WGS sequence"/>
</dbReference>
<dbReference type="EMBL" id="JAINUG010000188">
    <property type="protein sequence ID" value="KAJ8388959.1"/>
    <property type="molecule type" value="Genomic_DNA"/>
</dbReference>
<evidence type="ECO:0000313" key="2">
    <source>
        <dbReference type="EMBL" id="KAJ8388959.1"/>
    </source>
</evidence>
<protein>
    <submittedName>
        <fullName evidence="2">Uncharacterized protein</fullName>
    </submittedName>
</protein>
<feature type="compositionally biased region" description="Basic and acidic residues" evidence="1">
    <location>
        <begin position="69"/>
        <end position="80"/>
    </location>
</feature>
<reference evidence="2" key="1">
    <citation type="journal article" date="2023" name="Science">
        <title>Genome structures resolve the early diversification of teleost fishes.</title>
        <authorList>
            <person name="Parey E."/>
            <person name="Louis A."/>
            <person name="Montfort J."/>
            <person name="Bouchez O."/>
            <person name="Roques C."/>
            <person name="Iampietro C."/>
            <person name="Lluch J."/>
            <person name="Castinel A."/>
            <person name="Donnadieu C."/>
            <person name="Desvignes T."/>
            <person name="Floi Bucao C."/>
            <person name="Jouanno E."/>
            <person name="Wen M."/>
            <person name="Mejri S."/>
            <person name="Dirks R."/>
            <person name="Jansen H."/>
            <person name="Henkel C."/>
            <person name="Chen W.J."/>
            <person name="Zahm M."/>
            <person name="Cabau C."/>
            <person name="Klopp C."/>
            <person name="Thompson A.W."/>
            <person name="Robinson-Rechavi M."/>
            <person name="Braasch I."/>
            <person name="Lecointre G."/>
            <person name="Bobe J."/>
            <person name="Postlethwait J.H."/>
            <person name="Berthelot C."/>
            <person name="Roest Crollius H."/>
            <person name="Guiguen Y."/>
        </authorList>
    </citation>
    <scope>NUCLEOTIDE SEQUENCE</scope>
    <source>
        <strain evidence="2">NC1722</strain>
    </source>
</reference>
<proteinExistence type="predicted"/>
<evidence type="ECO:0000256" key="1">
    <source>
        <dbReference type="SAM" id="MobiDB-lite"/>
    </source>
</evidence>
<name>A0AAD7RRB6_9TELE</name>
<gene>
    <name evidence="2" type="ORF">AAFF_G00125200</name>
</gene>
<feature type="region of interest" description="Disordered" evidence="1">
    <location>
        <begin position="60"/>
        <end position="80"/>
    </location>
</feature>
<dbReference type="AlphaFoldDB" id="A0AAD7RRB6"/>
<sequence length="256" mass="28795">MKMGNWVLKAEGVVEFATHSCAAPEELWEETFIPGVLLTGRSKCAAAVWALWKERREGSGSRRPLRSARPAERSRGATERVRALHRRDGRRRGVVWRGIDGRAMGPDKARSHGANPVFPRSLQTSRQRRGIPNALLAVPGFINYYKTLRYKGEALGPAHPGSDTAVSDHDACKFDDCRQSQYPARVRRQNTCTWQKEGKGEPCSYGPLRWLVTRSDSGSDYSSSRGRVPRWRKRIPPHDAVSRWGKYTADTDPVVV</sequence>
<keyword evidence="3" id="KW-1185">Reference proteome</keyword>
<comment type="caution">
    <text evidence="2">The sequence shown here is derived from an EMBL/GenBank/DDBJ whole genome shotgun (WGS) entry which is preliminary data.</text>
</comment>
<feature type="region of interest" description="Disordered" evidence="1">
    <location>
        <begin position="100"/>
        <end position="126"/>
    </location>
</feature>
<organism evidence="2 3">
    <name type="scientific">Aldrovandia affinis</name>
    <dbReference type="NCBI Taxonomy" id="143900"/>
    <lineage>
        <taxon>Eukaryota</taxon>
        <taxon>Metazoa</taxon>
        <taxon>Chordata</taxon>
        <taxon>Craniata</taxon>
        <taxon>Vertebrata</taxon>
        <taxon>Euteleostomi</taxon>
        <taxon>Actinopterygii</taxon>
        <taxon>Neopterygii</taxon>
        <taxon>Teleostei</taxon>
        <taxon>Notacanthiformes</taxon>
        <taxon>Halosauridae</taxon>
        <taxon>Aldrovandia</taxon>
    </lineage>
</organism>
<evidence type="ECO:0000313" key="3">
    <source>
        <dbReference type="Proteomes" id="UP001221898"/>
    </source>
</evidence>
<accession>A0AAD7RRB6</accession>